<keyword evidence="3" id="KW-1185">Reference proteome</keyword>
<evidence type="ECO:0000313" key="2">
    <source>
        <dbReference type="EMBL" id="MBZ6075908.1"/>
    </source>
</evidence>
<proteinExistence type="predicted"/>
<organism evidence="2 3">
    <name type="scientific">Microvirga puerhi</name>
    <dbReference type="NCBI Taxonomy" id="2876078"/>
    <lineage>
        <taxon>Bacteria</taxon>
        <taxon>Pseudomonadati</taxon>
        <taxon>Pseudomonadota</taxon>
        <taxon>Alphaproteobacteria</taxon>
        <taxon>Hyphomicrobiales</taxon>
        <taxon>Methylobacteriaceae</taxon>
        <taxon>Microvirga</taxon>
    </lineage>
</organism>
<accession>A0ABS7VLS9</accession>
<keyword evidence="1" id="KW-0732">Signal</keyword>
<feature type="chain" id="PRO_5045640148" evidence="1">
    <location>
        <begin position="28"/>
        <end position="142"/>
    </location>
</feature>
<dbReference type="EMBL" id="JAIRBM010000004">
    <property type="protein sequence ID" value="MBZ6075908.1"/>
    <property type="molecule type" value="Genomic_DNA"/>
</dbReference>
<sequence>MNVARYRSPAKLVLGIVASVAAASAMAAEPDLSGYQGAWLAGGPDCADVYSLGAKSASFKKPVDIFAPAFIISGNRLRTPMATCRITSVKQSEDRQLLGLHCTNAVASNDVTVLMSPTADGSLRRYFNNHDTIGTTYLRCPR</sequence>
<feature type="signal peptide" evidence="1">
    <location>
        <begin position="1"/>
        <end position="27"/>
    </location>
</feature>
<name>A0ABS7VLS9_9HYPH</name>
<reference evidence="2 3" key="1">
    <citation type="submission" date="2021-09" db="EMBL/GenBank/DDBJ databases">
        <title>The complete genome sequence of a new microorganism.</title>
        <authorList>
            <person name="Zi Z."/>
        </authorList>
    </citation>
    <scope>NUCLEOTIDE SEQUENCE [LARGE SCALE GENOMIC DNA]</scope>
    <source>
        <strain evidence="2 3">WGZ8</strain>
    </source>
</reference>
<evidence type="ECO:0000313" key="3">
    <source>
        <dbReference type="Proteomes" id="UP000704176"/>
    </source>
</evidence>
<comment type="caution">
    <text evidence="2">The sequence shown here is derived from an EMBL/GenBank/DDBJ whole genome shotgun (WGS) entry which is preliminary data.</text>
</comment>
<evidence type="ECO:0000256" key="1">
    <source>
        <dbReference type="SAM" id="SignalP"/>
    </source>
</evidence>
<gene>
    <name evidence="2" type="ORF">K9B37_06350</name>
</gene>
<dbReference type="Proteomes" id="UP000704176">
    <property type="component" value="Unassembled WGS sequence"/>
</dbReference>
<protein>
    <submittedName>
        <fullName evidence="2">Uncharacterized protein</fullName>
    </submittedName>
</protein>
<dbReference type="RefSeq" id="WP_224312208.1">
    <property type="nucleotide sequence ID" value="NZ_JAIRBM010000004.1"/>
</dbReference>